<evidence type="ECO:0000313" key="3">
    <source>
        <dbReference type="EMBL" id="VZS00754.1"/>
    </source>
</evidence>
<accession>A0A654IPH4</accession>
<gene>
    <name evidence="3" type="ORF">MF5582_00757</name>
</gene>
<keyword evidence="2" id="KW-1277">Toxin-antitoxin system</keyword>
<dbReference type="GO" id="GO:0015643">
    <property type="term" value="F:toxic substance binding"/>
    <property type="evidence" value="ECO:0007669"/>
    <property type="project" value="InterPro"/>
</dbReference>
<dbReference type="GO" id="GO:0044010">
    <property type="term" value="P:single-species biofilm formation"/>
    <property type="evidence" value="ECO:0007669"/>
    <property type="project" value="InterPro"/>
</dbReference>
<dbReference type="InterPro" id="IPR007337">
    <property type="entry name" value="RelB/DinJ"/>
</dbReference>
<sequence>MKTTNLNVRIDKEVKHDAEAIFNELGLSTSAAINMFFKATIRNNSLPFSTKLDTPNKETLLAMKEAEELLKEPNTKYYSSFKELLETLDD</sequence>
<dbReference type="GO" id="GO:0006355">
    <property type="term" value="P:regulation of DNA-templated transcription"/>
    <property type="evidence" value="ECO:0007669"/>
    <property type="project" value="InterPro"/>
</dbReference>
<dbReference type="Pfam" id="PF04221">
    <property type="entry name" value="RelB"/>
    <property type="match status" value="1"/>
</dbReference>
<evidence type="ECO:0008006" key="4">
    <source>
        <dbReference type="Google" id="ProtNLM"/>
    </source>
</evidence>
<reference evidence="3" key="1">
    <citation type="submission" date="2019-11" db="EMBL/GenBank/DDBJ databases">
        <authorList>
            <person name="Falquet L."/>
            <person name="Falquet L."/>
        </authorList>
    </citation>
    <scope>NUCLEOTIDE SEQUENCE</scope>
    <source>
        <strain evidence="3">14/OD_0492</strain>
    </source>
</reference>
<dbReference type="GO" id="GO:0006351">
    <property type="term" value="P:DNA-templated transcription"/>
    <property type="evidence" value="ECO:0007669"/>
    <property type="project" value="TreeGrafter"/>
</dbReference>
<dbReference type="NCBIfam" id="TIGR02384">
    <property type="entry name" value="RelB_DinJ"/>
    <property type="match status" value="1"/>
</dbReference>
<proteinExistence type="inferred from homology"/>
<dbReference type="InterPro" id="IPR026262">
    <property type="entry name" value="DinJ"/>
</dbReference>
<dbReference type="PIRSF" id="PIRSF003108">
    <property type="entry name" value="DinJ"/>
    <property type="match status" value="1"/>
</dbReference>
<comment type="similarity">
    <text evidence="1">Belongs to the RelB/DinJ antitoxin family.</text>
</comment>
<protein>
    <recommendedName>
        <fullName evidence="4">Addiction module antitoxin, RelB/DinJ family protein</fullName>
    </recommendedName>
</protein>
<dbReference type="Gene3D" id="1.10.1220.10">
    <property type="entry name" value="Met repressor-like"/>
    <property type="match status" value="1"/>
</dbReference>
<dbReference type="EMBL" id="LR739237">
    <property type="protein sequence ID" value="VZS00754.1"/>
    <property type="molecule type" value="Genomic_DNA"/>
</dbReference>
<dbReference type="PANTHER" id="PTHR38781">
    <property type="entry name" value="ANTITOXIN DINJ-RELATED"/>
    <property type="match status" value="1"/>
</dbReference>
<dbReference type="AlphaFoldDB" id="A0A654IPH4"/>
<dbReference type="PANTHER" id="PTHR38781:SF1">
    <property type="entry name" value="ANTITOXIN DINJ-RELATED"/>
    <property type="match status" value="1"/>
</dbReference>
<name>A0A654IPH4_9MOLU</name>
<dbReference type="GO" id="GO:0000987">
    <property type="term" value="F:cis-regulatory region sequence-specific DNA binding"/>
    <property type="evidence" value="ECO:0007669"/>
    <property type="project" value="InterPro"/>
</dbReference>
<organism evidence="3">
    <name type="scientific">Mycoplasma feriruminatoris</name>
    <dbReference type="NCBI Taxonomy" id="1179777"/>
    <lineage>
        <taxon>Bacteria</taxon>
        <taxon>Bacillati</taxon>
        <taxon>Mycoplasmatota</taxon>
        <taxon>Mollicutes</taxon>
        <taxon>Mycoplasmataceae</taxon>
        <taxon>Mycoplasma</taxon>
    </lineage>
</organism>
<dbReference type="InterPro" id="IPR013321">
    <property type="entry name" value="Arc_rbn_hlx_hlx"/>
</dbReference>
<evidence type="ECO:0000256" key="1">
    <source>
        <dbReference type="ARBA" id="ARBA00010562"/>
    </source>
</evidence>
<evidence type="ECO:0000256" key="2">
    <source>
        <dbReference type="ARBA" id="ARBA00022649"/>
    </source>
</evidence>